<name>A0ABR2K8P3_9EUKA</name>
<dbReference type="PRINTS" id="PR00449">
    <property type="entry name" value="RASTRNSFRMNG"/>
</dbReference>
<dbReference type="InterPro" id="IPR027417">
    <property type="entry name" value="P-loop_NTPase"/>
</dbReference>
<proteinExistence type="predicted"/>
<dbReference type="Gene3D" id="3.40.50.300">
    <property type="entry name" value="P-loop containing nucleotide triphosphate hydrolases"/>
    <property type="match status" value="1"/>
</dbReference>
<protein>
    <recommendedName>
        <fullName evidence="4">Small GTP-binding protein</fullName>
    </recommendedName>
</protein>
<dbReference type="SMART" id="SM00175">
    <property type="entry name" value="RAB"/>
    <property type="match status" value="1"/>
</dbReference>
<dbReference type="PROSITE" id="PS51419">
    <property type="entry name" value="RAB"/>
    <property type="match status" value="1"/>
</dbReference>
<dbReference type="SMART" id="SM00173">
    <property type="entry name" value="RAS"/>
    <property type="match status" value="1"/>
</dbReference>
<dbReference type="NCBIfam" id="TIGR00231">
    <property type="entry name" value="small_GTP"/>
    <property type="match status" value="1"/>
</dbReference>
<evidence type="ECO:0008006" key="4">
    <source>
        <dbReference type="Google" id="ProtNLM"/>
    </source>
</evidence>
<evidence type="ECO:0000313" key="3">
    <source>
        <dbReference type="Proteomes" id="UP001470230"/>
    </source>
</evidence>
<dbReference type="SUPFAM" id="SSF52540">
    <property type="entry name" value="P-loop containing nucleoside triphosphate hydrolases"/>
    <property type="match status" value="1"/>
</dbReference>
<accession>A0ABR2K8P3</accession>
<reference evidence="2 3" key="1">
    <citation type="submission" date="2024-04" db="EMBL/GenBank/DDBJ databases">
        <title>Tritrichomonas musculus Genome.</title>
        <authorList>
            <person name="Alves-Ferreira E."/>
            <person name="Grigg M."/>
            <person name="Lorenzi H."/>
            <person name="Galac M."/>
        </authorList>
    </citation>
    <scope>NUCLEOTIDE SEQUENCE [LARGE SCALE GENOMIC DNA]</scope>
    <source>
        <strain evidence="2 3">EAF2021</strain>
    </source>
</reference>
<dbReference type="PANTHER" id="PTHR47978">
    <property type="match status" value="1"/>
</dbReference>
<organism evidence="2 3">
    <name type="scientific">Tritrichomonas musculus</name>
    <dbReference type="NCBI Taxonomy" id="1915356"/>
    <lineage>
        <taxon>Eukaryota</taxon>
        <taxon>Metamonada</taxon>
        <taxon>Parabasalia</taxon>
        <taxon>Tritrichomonadida</taxon>
        <taxon>Tritrichomonadidae</taxon>
        <taxon>Tritrichomonas</taxon>
    </lineage>
</organism>
<evidence type="ECO:0000313" key="2">
    <source>
        <dbReference type="EMBL" id="KAK8887470.1"/>
    </source>
</evidence>
<gene>
    <name evidence="2" type="ORF">M9Y10_038515</name>
</gene>
<keyword evidence="1" id="KW-0547">Nucleotide-binding</keyword>
<evidence type="ECO:0000256" key="1">
    <source>
        <dbReference type="ARBA" id="ARBA00022741"/>
    </source>
</evidence>
<keyword evidence="3" id="KW-1185">Reference proteome</keyword>
<dbReference type="Pfam" id="PF00071">
    <property type="entry name" value="Ras"/>
    <property type="match status" value="1"/>
</dbReference>
<sequence length="218" mass="24280">MDLQNRDSLHRVVTIGETSVGKTSIITQLVKKSFNPNEKSTVGAMFVVYNQKLDASTLKDDLINTSNKSNGEAVVEMQIWDTAGQERFRSLGPIYYRGAEAAVVVFDFTSLNSFERLQSWISAFQDVAGTDTIIFIIGNKIDLKDKAQVTVETAQNWATERGFKFFSTSALTGQGIQEVFEQLANDIYVISHKKLLPQQPDLNLNGEKDGQEKQKGCC</sequence>
<dbReference type="PROSITE" id="PS51421">
    <property type="entry name" value="RAS"/>
    <property type="match status" value="1"/>
</dbReference>
<dbReference type="Proteomes" id="UP001470230">
    <property type="component" value="Unassembled WGS sequence"/>
</dbReference>
<dbReference type="PROSITE" id="PS51417">
    <property type="entry name" value="ARF"/>
    <property type="match status" value="1"/>
</dbReference>
<comment type="caution">
    <text evidence="2">The sequence shown here is derived from an EMBL/GenBank/DDBJ whole genome shotgun (WGS) entry which is preliminary data.</text>
</comment>
<dbReference type="SMART" id="SM00174">
    <property type="entry name" value="RHO"/>
    <property type="match status" value="1"/>
</dbReference>
<dbReference type="EMBL" id="JAPFFF010000006">
    <property type="protein sequence ID" value="KAK8887470.1"/>
    <property type="molecule type" value="Genomic_DNA"/>
</dbReference>
<dbReference type="InterPro" id="IPR001806">
    <property type="entry name" value="Small_GTPase"/>
</dbReference>
<dbReference type="InterPro" id="IPR005225">
    <property type="entry name" value="Small_GTP-bd"/>
</dbReference>